<keyword evidence="4 8" id="KW-0479">Metal-binding</keyword>
<evidence type="ECO:0000256" key="6">
    <source>
        <dbReference type="ARBA" id="ARBA00023004"/>
    </source>
</evidence>
<evidence type="ECO:0000256" key="1">
    <source>
        <dbReference type="ARBA" id="ARBA00009777"/>
    </source>
</evidence>
<dbReference type="PROSITE" id="PS51918">
    <property type="entry name" value="RADICAL_SAM"/>
    <property type="match status" value="1"/>
</dbReference>
<protein>
    <submittedName>
        <fullName evidence="10">Radical SAM domain protein</fullName>
    </submittedName>
</protein>
<proteinExistence type="inferred from homology"/>
<dbReference type="InterPro" id="IPR013785">
    <property type="entry name" value="Aldolase_TIM"/>
</dbReference>
<dbReference type="PANTHER" id="PTHR43075:SF1">
    <property type="entry name" value="FORMATE LYASE ACTIVATING ENZYME, PUTATIVE (AFU_ORTHOLOGUE AFUA_2G15630)-RELATED"/>
    <property type="match status" value="1"/>
</dbReference>
<dbReference type="eggNOG" id="COG1313">
    <property type="taxonomic scope" value="Bacteria"/>
</dbReference>
<dbReference type="AlphaFoldDB" id="F4LL59"/>
<dbReference type="RefSeq" id="WP_013759335.1">
    <property type="nucleotide sequence ID" value="NC_015500.1"/>
</dbReference>
<evidence type="ECO:0000256" key="8">
    <source>
        <dbReference type="PIRSR" id="PIRSR004869-50"/>
    </source>
</evidence>
<evidence type="ECO:0000256" key="2">
    <source>
        <dbReference type="ARBA" id="ARBA00022485"/>
    </source>
</evidence>
<dbReference type="OrthoDB" id="9781783at2"/>
<dbReference type="GO" id="GO:0051539">
    <property type="term" value="F:4 iron, 4 sulfur cluster binding"/>
    <property type="evidence" value="ECO:0007669"/>
    <property type="project" value="UniProtKB-KW"/>
</dbReference>
<dbReference type="Gene3D" id="3.20.20.70">
    <property type="entry name" value="Aldolase class I"/>
    <property type="match status" value="1"/>
</dbReference>
<dbReference type="SFLD" id="SFLDS00029">
    <property type="entry name" value="Radical_SAM"/>
    <property type="match status" value="1"/>
</dbReference>
<dbReference type="SUPFAM" id="SSF102114">
    <property type="entry name" value="Radical SAM enzymes"/>
    <property type="match status" value="1"/>
</dbReference>
<dbReference type="PROSITE" id="PS01087">
    <property type="entry name" value="RADICAL_ACTIVATING"/>
    <property type="match status" value="1"/>
</dbReference>
<evidence type="ECO:0000313" key="10">
    <source>
        <dbReference type="EMBL" id="AEE17633.1"/>
    </source>
</evidence>
<dbReference type="PANTHER" id="PTHR43075">
    <property type="entry name" value="FORMATE LYASE ACTIVATING ENZYME, PUTATIVE (AFU_ORTHOLOGUE AFUA_2G15630)-RELATED"/>
    <property type="match status" value="1"/>
</dbReference>
<comment type="cofactor">
    <cofactor evidence="8">
        <name>[4Fe-4S] cluster</name>
        <dbReference type="ChEBI" id="CHEBI:49883"/>
    </cofactor>
    <text evidence="8">Binds 1 [4Fe-4S] cluster. The cluster is coordinated with 3 cysteines and an exchangeable S-adenosyl-L-methionine.</text>
</comment>
<evidence type="ECO:0000313" key="11">
    <source>
        <dbReference type="Proteomes" id="UP000006546"/>
    </source>
</evidence>
<evidence type="ECO:0000256" key="7">
    <source>
        <dbReference type="ARBA" id="ARBA00023014"/>
    </source>
</evidence>
<dbReference type="Proteomes" id="UP000006546">
    <property type="component" value="Chromosome"/>
</dbReference>
<keyword evidence="6 8" id="KW-0408">Iron</keyword>
<keyword evidence="2" id="KW-0004">4Fe-4S</keyword>
<accession>F4LL59</accession>
<dbReference type="InterPro" id="IPR007197">
    <property type="entry name" value="rSAM"/>
</dbReference>
<organism evidence="10 11">
    <name type="scientific">Treponema brennaborense (strain DSM 12168 / CIP 105900 / DD5/3)</name>
    <dbReference type="NCBI Taxonomy" id="906968"/>
    <lineage>
        <taxon>Bacteria</taxon>
        <taxon>Pseudomonadati</taxon>
        <taxon>Spirochaetota</taxon>
        <taxon>Spirochaetia</taxon>
        <taxon>Spirochaetales</taxon>
        <taxon>Treponemataceae</taxon>
        <taxon>Treponema</taxon>
    </lineage>
</organism>
<feature type="binding site" evidence="8">
    <location>
        <position position="69"/>
    </location>
    <ligand>
        <name>[4Fe-4S] cluster</name>
        <dbReference type="ChEBI" id="CHEBI:49883"/>
        <note>4Fe-4S-S-AdoMet</note>
    </ligand>
</feature>
<evidence type="ECO:0000259" key="9">
    <source>
        <dbReference type="PROSITE" id="PS51918"/>
    </source>
</evidence>
<feature type="domain" description="Radical SAM core" evidence="9">
    <location>
        <begin position="47"/>
        <end position="295"/>
    </location>
</feature>
<evidence type="ECO:0000256" key="4">
    <source>
        <dbReference type="ARBA" id="ARBA00022723"/>
    </source>
</evidence>
<dbReference type="EMBL" id="CP002696">
    <property type="protein sequence ID" value="AEE17633.1"/>
    <property type="molecule type" value="Genomic_DNA"/>
</dbReference>
<dbReference type="InterPro" id="IPR001989">
    <property type="entry name" value="Radical_activat_CS"/>
</dbReference>
<dbReference type="Pfam" id="PF04055">
    <property type="entry name" value="Radical_SAM"/>
    <property type="match status" value="1"/>
</dbReference>
<dbReference type="InterPro" id="IPR040085">
    <property type="entry name" value="MJ0674-like"/>
</dbReference>
<name>F4LL59_TREBD</name>
<dbReference type="STRING" id="906968.Trebr_2222"/>
<keyword evidence="5" id="KW-0560">Oxidoreductase</keyword>
<gene>
    <name evidence="10" type="ordered locus">Trebr_2222</name>
</gene>
<dbReference type="KEGG" id="tbe:Trebr_2222"/>
<feature type="binding site" evidence="8">
    <location>
        <position position="65"/>
    </location>
    <ligand>
        <name>[4Fe-4S] cluster</name>
        <dbReference type="ChEBI" id="CHEBI:49883"/>
        <note>4Fe-4S-S-AdoMet</note>
    </ligand>
</feature>
<dbReference type="PIRSF" id="PIRSF004869">
    <property type="entry name" value="PflX_prd"/>
    <property type="match status" value="1"/>
</dbReference>
<dbReference type="InterPro" id="IPR058240">
    <property type="entry name" value="rSAM_sf"/>
</dbReference>
<sequence length="342" mass="37898">MDVRSYDPCNQCPRNCGASRTGNGTRSGFCKESAELRAASACLHFGEEPPITVFGGSGTVFITGCNLRCAFCQNYQISQHGMGKALSRQDFVRICLTLQERGAENINIVTGSHAVPQLADGIAAAKREGLTIPVCWNSSAYEKPETLDLLAGLVDIWLPDLKTVNAEVGKSVFKAADYPQKARHAILRMLELSPLKEITVHQNGGEARTKLLSGVIIRHLFLPGRLDDTIITLDWLKKHADGKAYVSLMSQYTPVPFKETAAEAGERQAALSVLENRLVNAREFADLQDILAAYDFEYLFYQELEANTEWLPDFDREQPFSASIAKPVWHWKTGFIGEMQPD</sequence>
<dbReference type="CDD" id="cd01335">
    <property type="entry name" value="Radical_SAM"/>
    <property type="match status" value="1"/>
</dbReference>
<dbReference type="GO" id="GO:0046872">
    <property type="term" value="F:metal ion binding"/>
    <property type="evidence" value="ECO:0007669"/>
    <property type="project" value="UniProtKB-KW"/>
</dbReference>
<reference evidence="11" key="1">
    <citation type="submission" date="2011-04" db="EMBL/GenBank/DDBJ databases">
        <title>The complete genome of Treponema brennaborense DSM 12168.</title>
        <authorList>
            <person name="Lucas S."/>
            <person name="Han J."/>
            <person name="Lapidus A."/>
            <person name="Bruce D."/>
            <person name="Goodwin L."/>
            <person name="Pitluck S."/>
            <person name="Peters L."/>
            <person name="Kyrpides N."/>
            <person name="Mavromatis K."/>
            <person name="Ivanova N."/>
            <person name="Mikhailova N."/>
            <person name="Pagani I."/>
            <person name="Teshima H."/>
            <person name="Detter J.C."/>
            <person name="Tapia R."/>
            <person name="Han C."/>
            <person name="Land M."/>
            <person name="Hauser L."/>
            <person name="Markowitz V."/>
            <person name="Cheng J.-F."/>
            <person name="Hugenholtz P."/>
            <person name="Woyke T."/>
            <person name="Wu D."/>
            <person name="Gronow S."/>
            <person name="Wellnitz S."/>
            <person name="Brambilla E."/>
            <person name="Klenk H.-P."/>
            <person name="Eisen J.A."/>
        </authorList>
    </citation>
    <scope>NUCLEOTIDE SEQUENCE [LARGE SCALE GENOMIC DNA]</scope>
    <source>
        <strain evidence="11">DSM 12168 / CIP 105900 / DD5/3</strain>
    </source>
</reference>
<dbReference type="SFLD" id="SFLDG01099">
    <property type="entry name" value="Uncharacterised_Radical_SAM_Su"/>
    <property type="match status" value="1"/>
</dbReference>
<keyword evidence="11" id="KW-1185">Reference proteome</keyword>
<dbReference type="GO" id="GO:0016491">
    <property type="term" value="F:oxidoreductase activity"/>
    <property type="evidence" value="ECO:0007669"/>
    <property type="project" value="UniProtKB-KW"/>
</dbReference>
<dbReference type="HOGENOM" id="CLU_062674_0_0_12"/>
<comment type="similarity">
    <text evidence="1">Belongs to the organic radical-activating enzymes family.</text>
</comment>
<evidence type="ECO:0000256" key="5">
    <source>
        <dbReference type="ARBA" id="ARBA00023002"/>
    </source>
</evidence>
<keyword evidence="3 8" id="KW-0949">S-adenosyl-L-methionine</keyword>
<keyword evidence="7 8" id="KW-0411">Iron-sulfur</keyword>
<dbReference type="InterPro" id="IPR016431">
    <property type="entry name" value="Pyrv-formate_lyase-activ_prd"/>
</dbReference>
<evidence type="ECO:0000256" key="3">
    <source>
        <dbReference type="ARBA" id="ARBA00022691"/>
    </source>
</evidence>
<feature type="binding site" evidence="8">
    <location>
        <position position="72"/>
    </location>
    <ligand>
        <name>[4Fe-4S] cluster</name>
        <dbReference type="ChEBI" id="CHEBI:49883"/>
        <note>4Fe-4S-S-AdoMet</note>
    </ligand>
</feature>